<protein>
    <submittedName>
        <fullName evidence="1">GL24561</fullName>
    </submittedName>
</protein>
<dbReference type="HOGENOM" id="CLU_065663_0_0_1"/>
<sequence>MPYPGNVDLCPDGPYTFSAAHCQRKDADKGSADSRIPRNQLKWVETELADRCFELLEKPPGPPPPVCKDMGWYQGCIKFIARCNPHLPTSEWKVVKVETTQGPTYQFVLNKEAAIEAAKDELKFGFSAVTVKVYKSNSAAGARPVDNPFEQDAAEIEAPEDYTETDPEGYSTDGTLRRDFEAMCCDDEVEDDLDADITVLLLYSASKRAEHT</sequence>
<dbReference type="EMBL" id="CH479263">
    <property type="protein sequence ID" value="EDW39486.1"/>
    <property type="molecule type" value="Genomic_DNA"/>
</dbReference>
<keyword evidence="2" id="KW-1185">Reference proteome</keyword>
<reference evidence="1 2" key="1">
    <citation type="journal article" date="2007" name="Nature">
        <title>Evolution of genes and genomes on the Drosophila phylogeny.</title>
        <authorList>
            <consortium name="Drosophila 12 Genomes Consortium"/>
            <person name="Clark A.G."/>
            <person name="Eisen M.B."/>
            <person name="Smith D.R."/>
            <person name="Bergman C.M."/>
            <person name="Oliver B."/>
            <person name="Markow T.A."/>
            <person name="Kaufman T.C."/>
            <person name="Kellis M."/>
            <person name="Gelbart W."/>
            <person name="Iyer V.N."/>
            <person name="Pollard D.A."/>
            <person name="Sackton T.B."/>
            <person name="Larracuente A.M."/>
            <person name="Singh N.D."/>
            <person name="Abad J.P."/>
            <person name="Abt D.N."/>
            <person name="Adryan B."/>
            <person name="Aguade M."/>
            <person name="Akashi H."/>
            <person name="Anderson W.W."/>
            <person name="Aquadro C.F."/>
            <person name="Ardell D.H."/>
            <person name="Arguello R."/>
            <person name="Artieri C.G."/>
            <person name="Barbash D.A."/>
            <person name="Barker D."/>
            <person name="Barsanti P."/>
            <person name="Batterham P."/>
            <person name="Batzoglou S."/>
            <person name="Begun D."/>
            <person name="Bhutkar A."/>
            <person name="Blanco E."/>
            <person name="Bosak S.A."/>
            <person name="Bradley R.K."/>
            <person name="Brand A.D."/>
            <person name="Brent M.R."/>
            <person name="Brooks A.N."/>
            <person name="Brown R.H."/>
            <person name="Butlin R.K."/>
            <person name="Caggese C."/>
            <person name="Calvi B.R."/>
            <person name="Bernardo de Carvalho A."/>
            <person name="Caspi A."/>
            <person name="Castrezana S."/>
            <person name="Celniker S.E."/>
            <person name="Chang J.L."/>
            <person name="Chapple C."/>
            <person name="Chatterji S."/>
            <person name="Chinwalla A."/>
            <person name="Civetta A."/>
            <person name="Clifton S.W."/>
            <person name="Comeron J.M."/>
            <person name="Costello J.C."/>
            <person name="Coyne J.A."/>
            <person name="Daub J."/>
            <person name="David R.G."/>
            <person name="Delcher A.L."/>
            <person name="Delehaunty K."/>
            <person name="Do C.B."/>
            <person name="Ebling H."/>
            <person name="Edwards K."/>
            <person name="Eickbush T."/>
            <person name="Evans J.D."/>
            <person name="Filipski A."/>
            <person name="Findeiss S."/>
            <person name="Freyhult E."/>
            <person name="Fulton L."/>
            <person name="Fulton R."/>
            <person name="Garcia A.C."/>
            <person name="Gardiner A."/>
            <person name="Garfield D.A."/>
            <person name="Garvin B.E."/>
            <person name="Gibson G."/>
            <person name="Gilbert D."/>
            <person name="Gnerre S."/>
            <person name="Godfrey J."/>
            <person name="Good R."/>
            <person name="Gotea V."/>
            <person name="Gravely B."/>
            <person name="Greenberg A.J."/>
            <person name="Griffiths-Jones S."/>
            <person name="Gross S."/>
            <person name="Guigo R."/>
            <person name="Gustafson E.A."/>
            <person name="Haerty W."/>
            <person name="Hahn M.W."/>
            <person name="Halligan D.L."/>
            <person name="Halpern A.L."/>
            <person name="Halter G.M."/>
            <person name="Han M.V."/>
            <person name="Heger A."/>
            <person name="Hillier L."/>
            <person name="Hinrichs A.S."/>
            <person name="Holmes I."/>
            <person name="Hoskins R.A."/>
            <person name="Hubisz M.J."/>
            <person name="Hultmark D."/>
            <person name="Huntley M.A."/>
            <person name="Jaffe D.B."/>
            <person name="Jagadeeshan S."/>
            <person name="Jeck W.R."/>
            <person name="Johnson J."/>
            <person name="Jones C.D."/>
            <person name="Jordan W.C."/>
            <person name="Karpen G.H."/>
            <person name="Kataoka E."/>
            <person name="Keightley P.D."/>
            <person name="Kheradpour P."/>
            <person name="Kirkness E.F."/>
            <person name="Koerich L.B."/>
            <person name="Kristiansen K."/>
            <person name="Kudrna D."/>
            <person name="Kulathinal R.J."/>
            <person name="Kumar S."/>
            <person name="Kwok R."/>
            <person name="Lander E."/>
            <person name="Langley C.H."/>
            <person name="Lapoint R."/>
            <person name="Lazzaro B.P."/>
            <person name="Lee S.J."/>
            <person name="Levesque L."/>
            <person name="Li R."/>
            <person name="Lin C.F."/>
            <person name="Lin M.F."/>
            <person name="Lindblad-Toh K."/>
            <person name="Llopart A."/>
            <person name="Long M."/>
            <person name="Low L."/>
            <person name="Lozovsky E."/>
            <person name="Lu J."/>
            <person name="Luo M."/>
            <person name="Machado C.A."/>
            <person name="Makalowski W."/>
            <person name="Marzo M."/>
            <person name="Matsuda M."/>
            <person name="Matzkin L."/>
            <person name="McAllister B."/>
            <person name="McBride C.S."/>
            <person name="McKernan B."/>
            <person name="McKernan K."/>
            <person name="Mendez-Lago M."/>
            <person name="Minx P."/>
            <person name="Mollenhauer M.U."/>
            <person name="Montooth K."/>
            <person name="Mount S.M."/>
            <person name="Mu X."/>
            <person name="Myers E."/>
            <person name="Negre B."/>
            <person name="Newfeld S."/>
            <person name="Nielsen R."/>
            <person name="Noor M.A."/>
            <person name="O'Grady P."/>
            <person name="Pachter L."/>
            <person name="Papaceit M."/>
            <person name="Parisi M.J."/>
            <person name="Parisi M."/>
            <person name="Parts L."/>
            <person name="Pedersen J.S."/>
            <person name="Pesole G."/>
            <person name="Phillippy A.M."/>
            <person name="Ponting C.P."/>
            <person name="Pop M."/>
            <person name="Porcelli D."/>
            <person name="Powell J.R."/>
            <person name="Prohaska S."/>
            <person name="Pruitt K."/>
            <person name="Puig M."/>
            <person name="Quesneville H."/>
            <person name="Ram K.R."/>
            <person name="Rand D."/>
            <person name="Rasmussen M.D."/>
            <person name="Reed L.K."/>
            <person name="Reenan R."/>
            <person name="Reily A."/>
            <person name="Remington K.A."/>
            <person name="Rieger T.T."/>
            <person name="Ritchie M.G."/>
            <person name="Robin C."/>
            <person name="Rogers Y.H."/>
            <person name="Rohde C."/>
            <person name="Rozas J."/>
            <person name="Rubenfield M.J."/>
            <person name="Ruiz A."/>
            <person name="Russo S."/>
            <person name="Salzberg S.L."/>
            <person name="Sanchez-Gracia A."/>
            <person name="Saranga D.J."/>
            <person name="Sato H."/>
            <person name="Schaeffer S.W."/>
            <person name="Schatz M.C."/>
            <person name="Schlenke T."/>
            <person name="Schwartz R."/>
            <person name="Segarra C."/>
            <person name="Singh R.S."/>
            <person name="Sirot L."/>
            <person name="Sirota M."/>
            <person name="Sisneros N.B."/>
            <person name="Smith C.D."/>
            <person name="Smith T.F."/>
            <person name="Spieth J."/>
            <person name="Stage D.E."/>
            <person name="Stark A."/>
            <person name="Stephan W."/>
            <person name="Strausberg R.L."/>
            <person name="Strempel S."/>
            <person name="Sturgill D."/>
            <person name="Sutton G."/>
            <person name="Sutton G.G."/>
            <person name="Tao W."/>
            <person name="Teichmann S."/>
            <person name="Tobari Y.N."/>
            <person name="Tomimura Y."/>
            <person name="Tsolas J.M."/>
            <person name="Valente V.L."/>
            <person name="Venter E."/>
            <person name="Venter J.C."/>
            <person name="Vicario S."/>
            <person name="Vieira F.G."/>
            <person name="Vilella A.J."/>
            <person name="Villasante A."/>
            <person name="Walenz B."/>
            <person name="Wang J."/>
            <person name="Wasserman M."/>
            <person name="Watts T."/>
            <person name="Wilson D."/>
            <person name="Wilson R.K."/>
            <person name="Wing R.A."/>
            <person name="Wolfner M.F."/>
            <person name="Wong A."/>
            <person name="Wong G.K."/>
            <person name="Wu C.I."/>
            <person name="Wu G."/>
            <person name="Yamamoto D."/>
            <person name="Yang H.P."/>
            <person name="Yang S.P."/>
            <person name="Yorke J.A."/>
            <person name="Yoshida K."/>
            <person name="Zdobnov E."/>
            <person name="Zhang P."/>
            <person name="Zhang Y."/>
            <person name="Zimin A.V."/>
            <person name="Baldwin J."/>
            <person name="Abdouelleil A."/>
            <person name="Abdulkadir J."/>
            <person name="Abebe A."/>
            <person name="Abera B."/>
            <person name="Abreu J."/>
            <person name="Acer S.C."/>
            <person name="Aftuck L."/>
            <person name="Alexander A."/>
            <person name="An P."/>
            <person name="Anderson E."/>
            <person name="Anderson S."/>
            <person name="Arachi H."/>
            <person name="Azer M."/>
            <person name="Bachantsang P."/>
            <person name="Barry A."/>
            <person name="Bayul T."/>
            <person name="Berlin A."/>
            <person name="Bessette D."/>
            <person name="Bloom T."/>
            <person name="Blye J."/>
            <person name="Boguslavskiy L."/>
            <person name="Bonnet C."/>
            <person name="Boukhgalter B."/>
            <person name="Bourzgui I."/>
            <person name="Brown A."/>
            <person name="Cahill P."/>
            <person name="Channer S."/>
            <person name="Cheshatsang Y."/>
            <person name="Chuda L."/>
            <person name="Citroen M."/>
            <person name="Collymore A."/>
            <person name="Cooke P."/>
            <person name="Costello M."/>
            <person name="D'Aco K."/>
            <person name="Daza R."/>
            <person name="De Haan G."/>
            <person name="DeGray S."/>
            <person name="DeMaso C."/>
            <person name="Dhargay N."/>
            <person name="Dooley K."/>
            <person name="Dooley E."/>
            <person name="Doricent M."/>
            <person name="Dorje P."/>
            <person name="Dorjee K."/>
            <person name="Dupes A."/>
            <person name="Elong R."/>
            <person name="Falk J."/>
            <person name="Farina A."/>
            <person name="Faro S."/>
            <person name="Ferguson D."/>
            <person name="Fisher S."/>
            <person name="Foley C.D."/>
            <person name="Franke A."/>
            <person name="Friedrich D."/>
            <person name="Gadbois L."/>
            <person name="Gearin G."/>
            <person name="Gearin C.R."/>
            <person name="Giannoukos G."/>
            <person name="Goode T."/>
            <person name="Graham J."/>
            <person name="Grandbois E."/>
            <person name="Grewal S."/>
            <person name="Gyaltsen K."/>
            <person name="Hafez N."/>
            <person name="Hagos B."/>
            <person name="Hall J."/>
            <person name="Henson C."/>
            <person name="Hollinger A."/>
            <person name="Honan T."/>
            <person name="Huard M.D."/>
            <person name="Hughes L."/>
            <person name="Hurhula B."/>
            <person name="Husby M.E."/>
            <person name="Kamat A."/>
            <person name="Kanga B."/>
            <person name="Kashin S."/>
            <person name="Khazanovich D."/>
            <person name="Kisner P."/>
            <person name="Lance K."/>
            <person name="Lara M."/>
            <person name="Lee W."/>
            <person name="Lennon N."/>
            <person name="Letendre F."/>
            <person name="LeVine R."/>
            <person name="Lipovsky A."/>
            <person name="Liu X."/>
            <person name="Liu J."/>
            <person name="Liu S."/>
            <person name="Lokyitsang T."/>
            <person name="Lokyitsang Y."/>
            <person name="Lubonja R."/>
            <person name="Lui A."/>
            <person name="MacDonald P."/>
            <person name="Magnisalis V."/>
            <person name="Maru K."/>
            <person name="Matthews C."/>
            <person name="McCusker W."/>
            <person name="McDonough S."/>
            <person name="Mehta T."/>
            <person name="Meldrim J."/>
            <person name="Meneus L."/>
            <person name="Mihai O."/>
            <person name="Mihalev A."/>
            <person name="Mihova T."/>
            <person name="Mittelman R."/>
            <person name="Mlenga V."/>
            <person name="Montmayeur A."/>
            <person name="Mulrain L."/>
            <person name="Navidi A."/>
            <person name="Naylor J."/>
            <person name="Negash T."/>
            <person name="Nguyen T."/>
            <person name="Nguyen N."/>
            <person name="Nicol R."/>
            <person name="Norbu C."/>
            <person name="Norbu N."/>
            <person name="Novod N."/>
            <person name="O'Neill B."/>
            <person name="Osman S."/>
            <person name="Markiewicz E."/>
            <person name="Oyono O.L."/>
            <person name="Patti C."/>
            <person name="Phunkhang P."/>
            <person name="Pierre F."/>
            <person name="Priest M."/>
            <person name="Raghuraman S."/>
            <person name="Rege F."/>
            <person name="Reyes R."/>
            <person name="Rise C."/>
            <person name="Rogov P."/>
            <person name="Ross K."/>
            <person name="Ryan E."/>
            <person name="Settipalli S."/>
            <person name="Shea T."/>
            <person name="Sherpa N."/>
            <person name="Shi L."/>
            <person name="Shih D."/>
            <person name="Sparrow T."/>
            <person name="Spaulding J."/>
            <person name="Stalker J."/>
            <person name="Stange-Thomann N."/>
            <person name="Stavropoulos S."/>
            <person name="Stone C."/>
            <person name="Strader C."/>
            <person name="Tesfaye S."/>
            <person name="Thomson T."/>
            <person name="Thoulutsang Y."/>
            <person name="Thoulutsang D."/>
            <person name="Topham K."/>
            <person name="Topping I."/>
            <person name="Tsamla T."/>
            <person name="Vassiliev H."/>
            <person name="Vo A."/>
            <person name="Wangchuk T."/>
            <person name="Wangdi T."/>
            <person name="Weiand M."/>
            <person name="Wilkinson J."/>
            <person name="Wilson A."/>
            <person name="Yadav S."/>
            <person name="Young G."/>
            <person name="Yu Q."/>
            <person name="Zembek L."/>
            <person name="Zhong D."/>
            <person name="Zimmer A."/>
            <person name="Zwirko Z."/>
            <person name="Jaffe D.B."/>
            <person name="Alvarez P."/>
            <person name="Brockman W."/>
            <person name="Butler J."/>
            <person name="Chin C."/>
            <person name="Gnerre S."/>
            <person name="Grabherr M."/>
            <person name="Kleber M."/>
            <person name="Mauceli E."/>
            <person name="MacCallum I."/>
        </authorList>
    </citation>
    <scope>NUCLEOTIDE SEQUENCE [LARGE SCALE GENOMIC DNA]</scope>
    <source>
        <strain evidence="2">MSH-3 / Tucson 14011-0111.49</strain>
    </source>
</reference>
<gene>
    <name evidence="1" type="primary">Dper\GL24561</name>
    <name evidence="1" type="ORF">Dper_GL24561</name>
</gene>
<evidence type="ECO:0000313" key="1">
    <source>
        <dbReference type="EMBL" id="EDW39486.1"/>
    </source>
</evidence>
<dbReference type="Proteomes" id="UP000008744">
    <property type="component" value="Unassembled WGS sequence"/>
</dbReference>
<dbReference type="PhylomeDB" id="B4HBS1"/>
<proteinExistence type="predicted"/>
<organism evidence="2">
    <name type="scientific">Drosophila persimilis</name>
    <name type="common">Fruit fly</name>
    <dbReference type="NCBI Taxonomy" id="7234"/>
    <lineage>
        <taxon>Eukaryota</taxon>
        <taxon>Metazoa</taxon>
        <taxon>Ecdysozoa</taxon>
        <taxon>Arthropoda</taxon>
        <taxon>Hexapoda</taxon>
        <taxon>Insecta</taxon>
        <taxon>Pterygota</taxon>
        <taxon>Neoptera</taxon>
        <taxon>Endopterygota</taxon>
        <taxon>Diptera</taxon>
        <taxon>Brachycera</taxon>
        <taxon>Muscomorpha</taxon>
        <taxon>Ephydroidea</taxon>
        <taxon>Drosophilidae</taxon>
        <taxon>Drosophila</taxon>
        <taxon>Sophophora</taxon>
    </lineage>
</organism>
<evidence type="ECO:0000313" key="2">
    <source>
        <dbReference type="Proteomes" id="UP000008744"/>
    </source>
</evidence>
<dbReference type="AlphaFoldDB" id="B4HBS1"/>
<accession>B4HBS1</accession>
<name>B4HBS1_DROPE</name>